<comment type="cofactor">
    <cofactor evidence="1">
        <name>Mg(2+)</name>
        <dbReference type="ChEBI" id="CHEBI:18420"/>
    </cofactor>
</comment>
<evidence type="ECO:0000256" key="3">
    <source>
        <dbReference type="ARBA" id="ARBA00022457"/>
    </source>
</evidence>
<gene>
    <name evidence="13" type="ORF">GCM10009001_28740</name>
</gene>
<dbReference type="PANTHER" id="PTHR47707:SF1">
    <property type="entry name" value="NUDIX HYDROLASE FAMILY PROTEIN"/>
    <property type="match status" value="1"/>
</dbReference>
<accession>A0ABN1GE33</accession>
<evidence type="ECO:0000256" key="11">
    <source>
        <dbReference type="ARBA" id="ARBA00038905"/>
    </source>
</evidence>
<evidence type="ECO:0000313" key="13">
    <source>
        <dbReference type="EMBL" id="GAA0609591.1"/>
    </source>
</evidence>
<dbReference type="CDD" id="cd04693">
    <property type="entry name" value="NUDIX_Hydrolase"/>
    <property type="match status" value="1"/>
</dbReference>
<proteinExistence type="inferred from homology"/>
<evidence type="ECO:0000259" key="12">
    <source>
        <dbReference type="PROSITE" id="PS51462"/>
    </source>
</evidence>
<comment type="catalytic activity">
    <reaction evidence="10">
        <text>8-oxo-dGTP + H2O = 8-oxo-dGMP + diphosphate + H(+)</text>
        <dbReference type="Rhea" id="RHEA:31575"/>
        <dbReference type="ChEBI" id="CHEBI:15377"/>
        <dbReference type="ChEBI" id="CHEBI:15378"/>
        <dbReference type="ChEBI" id="CHEBI:33019"/>
        <dbReference type="ChEBI" id="CHEBI:63224"/>
        <dbReference type="ChEBI" id="CHEBI:77896"/>
        <dbReference type="EC" id="3.6.1.55"/>
    </reaction>
</comment>
<dbReference type="SUPFAM" id="SSF55811">
    <property type="entry name" value="Nudix"/>
    <property type="match status" value="1"/>
</dbReference>
<evidence type="ECO:0000256" key="9">
    <source>
        <dbReference type="ARBA" id="ARBA00023204"/>
    </source>
</evidence>
<dbReference type="InterPro" id="IPR000086">
    <property type="entry name" value="NUDIX_hydrolase_dom"/>
</dbReference>
<evidence type="ECO:0000313" key="14">
    <source>
        <dbReference type="Proteomes" id="UP001500866"/>
    </source>
</evidence>
<evidence type="ECO:0000256" key="4">
    <source>
        <dbReference type="ARBA" id="ARBA00022705"/>
    </source>
</evidence>
<comment type="caution">
    <text evidence="13">The sequence shown here is derived from an EMBL/GenBank/DDBJ whole genome shotgun (WGS) entry which is preliminary data.</text>
</comment>
<dbReference type="InterPro" id="IPR020084">
    <property type="entry name" value="NUDIX_hydrolase_CS"/>
</dbReference>
<feature type="domain" description="Nudix hydrolase" evidence="12">
    <location>
        <begin position="28"/>
        <end position="155"/>
    </location>
</feature>
<keyword evidence="5" id="KW-0479">Metal-binding</keyword>
<keyword evidence="8" id="KW-0460">Magnesium</keyword>
<evidence type="ECO:0000256" key="5">
    <source>
        <dbReference type="ARBA" id="ARBA00022723"/>
    </source>
</evidence>
<keyword evidence="9" id="KW-0234">DNA repair</keyword>
<dbReference type="EMBL" id="BAAADS010000020">
    <property type="protein sequence ID" value="GAA0609591.1"/>
    <property type="molecule type" value="Genomic_DNA"/>
</dbReference>
<keyword evidence="4" id="KW-0235">DNA replication</keyword>
<keyword evidence="6" id="KW-0227">DNA damage</keyword>
<name>A0ABN1GE33_9BACI</name>
<protein>
    <recommendedName>
        <fullName evidence="11">8-oxo-dGTP diphosphatase</fullName>
        <ecNumber evidence="11">3.6.1.55</ecNumber>
    </recommendedName>
</protein>
<dbReference type="Pfam" id="PF00293">
    <property type="entry name" value="NUDIX"/>
    <property type="match status" value="1"/>
</dbReference>
<dbReference type="Proteomes" id="UP001500866">
    <property type="component" value="Unassembled WGS sequence"/>
</dbReference>
<evidence type="ECO:0000256" key="7">
    <source>
        <dbReference type="ARBA" id="ARBA00022801"/>
    </source>
</evidence>
<keyword evidence="14" id="KW-1185">Reference proteome</keyword>
<keyword evidence="7" id="KW-0378">Hydrolase</keyword>
<dbReference type="EC" id="3.6.1.55" evidence="11"/>
<evidence type="ECO:0000256" key="8">
    <source>
        <dbReference type="ARBA" id="ARBA00022842"/>
    </source>
</evidence>
<evidence type="ECO:0000256" key="6">
    <source>
        <dbReference type="ARBA" id="ARBA00022763"/>
    </source>
</evidence>
<dbReference type="PROSITE" id="PS00893">
    <property type="entry name" value="NUDIX_BOX"/>
    <property type="match status" value="1"/>
</dbReference>
<evidence type="ECO:0000256" key="2">
    <source>
        <dbReference type="ARBA" id="ARBA00005582"/>
    </source>
</evidence>
<organism evidence="13 14">
    <name type="scientific">Virgibacillus siamensis</name>
    <dbReference type="NCBI Taxonomy" id="480071"/>
    <lineage>
        <taxon>Bacteria</taxon>
        <taxon>Bacillati</taxon>
        <taxon>Bacillota</taxon>
        <taxon>Bacilli</taxon>
        <taxon>Bacillales</taxon>
        <taxon>Bacillaceae</taxon>
        <taxon>Virgibacillus</taxon>
    </lineage>
</organism>
<dbReference type="InterPro" id="IPR015797">
    <property type="entry name" value="NUDIX_hydrolase-like_dom_sf"/>
</dbReference>
<evidence type="ECO:0000256" key="10">
    <source>
        <dbReference type="ARBA" id="ARBA00035861"/>
    </source>
</evidence>
<dbReference type="PROSITE" id="PS51462">
    <property type="entry name" value="NUDIX"/>
    <property type="match status" value="1"/>
</dbReference>
<dbReference type="RefSeq" id="WP_343814587.1">
    <property type="nucleotide sequence ID" value="NZ_BAAADS010000020.1"/>
</dbReference>
<reference evidence="13 14" key="1">
    <citation type="journal article" date="2019" name="Int. J. Syst. Evol. Microbiol.">
        <title>The Global Catalogue of Microorganisms (GCM) 10K type strain sequencing project: providing services to taxonomists for standard genome sequencing and annotation.</title>
        <authorList>
            <consortium name="The Broad Institute Genomics Platform"/>
            <consortium name="The Broad Institute Genome Sequencing Center for Infectious Disease"/>
            <person name="Wu L."/>
            <person name="Ma J."/>
        </authorList>
    </citation>
    <scope>NUCLEOTIDE SEQUENCE [LARGE SCALE GENOMIC DNA]</scope>
    <source>
        <strain evidence="13 14">JCM 15395</strain>
    </source>
</reference>
<dbReference type="Gene3D" id="3.90.79.10">
    <property type="entry name" value="Nucleoside Triphosphate Pyrophosphohydrolase"/>
    <property type="match status" value="1"/>
</dbReference>
<comment type="similarity">
    <text evidence="2">Belongs to the Nudix hydrolase family.</text>
</comment>
<evidence type="ECO:0000256" key="1">
    <source>
        <dbReference type="ARBA" id="ARBA00001946"/>
    </source>
</evidence>
<dbReference type="InterPro" id="IPR047127">
    <property type="entry name" value="MutT-like"/>
</dbReference>
<keyword evidence="3" id="KW-0515">Mutator protein</keyword>
<dbReference type="PANTHER" id="PTHR47707">
    <property type="entry name" value="8-OXO-DGTP DIPHOSPHATASE"/>
    <property type="match status" value="1"/>
</dbReference>
<sequence>MELWDVYDKDRRKTDRTHKRGVPLPDGDFHLVVSIWIVNDKGEFLISKRHPDKPNPNLWECPGGSVLTGENSYQGALREAYEEIGIDLSGYGGEIVRSVRRERDFWDAWLFHASFAIEDVVPQPDEVIDARWAAPDEIKRLIKDGAFVPSLRYFRDMFRGSVAWWK</sequence>